<dbReference type="AlphaFoldDB" id="A0A097F8Q9"/>
<feature type="domain" description="GH18" evidence="4">
    <location>
        <begin position="30"/>
        <end position="363"/>
    </location>
</feature>
<reference evidence="5" key="1">
    <citation type="submission" date="2014-07" db="EMBL/GenBank/DDBJ databases">
        <authorList>
            <person name="Agrawal Y."/>
            <person name="Khatri I."/>
            <person name="Subramanian S."/>
            <person name="Shenoy B.D."/>
        </authorList>
    </citation>
    <scope>NUCLEOTIDE SEQUENCE</scope>
    <source>
        <strain evidence="5">ARSEF 2860</strain>
    </source>
</reference>
<evidence type="ECO:0000256" key="2">
    <source>
        <dbReference type="ARBA" id="ARBA00012729"/>
    </source>
</evidence>
<dbReference type="Gene3D" id="3.10.50.10">
    <property type="match status" value="1"/>
</dbReference>
<organism evidence="5">
    <name type="scientific">Beauveria bassiana</name>
    <name type="common">White muscardine disease fungus</name>
    <name type="synonym">Tritirachium shiotae</name>
    <dbReference type="NCBI Taxonomy" id="176275"/>
    <lineage>
        <taxon>Eukaryota</taxon>
        <taxon>Fungi</taxon>
        <taxon>Dikarya</taxon>
        <taxon>Ascomycota</taxon>
        <taxon>Pezizomycotina</taxon>
        <taxon>Sordariomycetes</taxon>
        <taxon>Hypocreomycetidae</taxon>
        <taxon>Hypocreales</taxon>
        <taxon>Cordycipitaceae</taxon>
        <taxon>Beauveria</taxon>
    </lineage>
</organism>
<feature type="compositionally biased region" description="Pro residues" evidence="3">
    <location>
        <begin position="439"/>
        <end position="454"/>
    </location>
</feature>
<feature type="compositionally biased region" description="Low complexity" evidence="3">
    <location>
        <begin position="380"/>
        <end position="393"/>
    </location>
</feature>
<feature type="region of interest" description="Disordered" evidence="3">
    <location>
        <begin position="658"/>
        <end position="721"/>
    </location>
</feature>
<feature type="compositionally biased region" description="Polar residues" evidence="3">
    <location>
        <begin position="707"/>
        <end position="721"/>
    </location>
</feature>
<feature type="compositionally biased region" description="Low complexity" evidence="3">
    <location>
        <begin position="408"/>
        <end position="438"/>
    </location>
</feature>
<feature type="region of interest" description="Disordered" evidence="3">
    <location>
        <begin position="574"/>
        <end position="597"/>
    </location>
</feature>
<dbReference type="InterPro" id="IPR029070">
    <property type="entry name" value="Chitinase_insertion_sf"/>
</dbReference>
<dbReference type="InterPro" id="IPR050314">
    <property type="entry name" value="Glycosyl_Hydrlase_18"/>
</dbReference>
<dbReference type="GO" id="GO:0006032">
    <property type="term" value="P:chitin catabolic process"/>
    <property type="evidence" value="ECO:0007669"/>
    <property type="project" value="TreeGrafter"/>
</dbReference>
<feature type="region of interest" description="Disordered" evidence="3">
    <location>
        <begin position="612"/>
        <end position="638"/>
    </location>
</feature>
<dbReference type="GO" id="GO:0005576">
    <property type="term" value="C:extracellular region"/>
    <property type="evidence" value="ECO:0007669"/>
    <property type="project" value="TreeGrafter"/>
</dbReference>
<evidence type="ECO:0000259" key="4">
    <source>
        <dbReference type="PROSITE" id="PS51910"/>
    </source>
</evidence>
<name>A0A097F8Q9_BEABA</name>
<dbReference type="EC" id="3.2.1.14" evidence="2"/>
<dbReference type="PROSITE" id="PS51910">
    <property type="entry name" value="GH18_2"/>
    <property type="match status" value="1"/>
</dbReference>
<feature type="compositionally biased region" description="Basic and acidic residues" evidence="3">
    <location>
        <begin position="677"/>
        <end position="686"/>
    </location>
</feature>
<proteinExistence type="evidence at transcript level"/>
<dbReference type="InterPro" id="IPR001223">
    <property type="entry name" value="Glyco_hydro18_cat"/>
</dbReference>
<feature type="region of interest" description="Disordered" evidence="3">
    <location>
        <begin position="488"/>
        <end position="532"/>
    </location>
</feature>
<sequence length="721" mass="76010">MDTPVTAPTSTAFPSSQQMFPLARLGQVMYMNAVYYHNGHIIRDETPAKLDYGCINLVYYAYASVAPDGIVNLGDEWADIRAPVDGVDGGLGSLMQLKQQHRHLKVLLSIGGPAASGVFVSIASTPATRHNFAHTAAGLVMASGLDGVDISWNVPADPAQGDNFLLLLQAVRNRLLGDKRLMLTAALPANPAVLQYIDMPGAARALDFMNLQTYNLHHAQPGRSLCPSQLYALAKEEPSVSTAAGFVVSRNFPAQKILLGIPTFGVTFPGCDGPAQEYDAVRSQTVDYLGLPVQGRQEGIDRRRISAYCAGGEEGFIAYDNPETVKEKAEYCKQKGYGGLKLAATYDAPRPWLLKLRTLYLSQHAYSYTRATHTHTYTMASPSPSSSSAQQQRRPPDPSIQLSAADCSVGDDSGAIASSSTAAAAIDAPVSASASPHHQPSPSPPPPPPPPPFEPLFALVTNATTGATSHPRVHYLFSDDDASIIPTGAEESSEQEDNRPRRRIVVDLQPPPPTTTTTTTTTSAAENNNNNNNKTWAVACASSLGSDFAVTAAALSRQQSESTSAAEASAAATTIASSSSSSSSSSPSMMLHVEGVSRDPVDLRSSVEVAAAAATTGSAAGSLAGSSSGGAPGGGGADVEALAEDFRRRMGVLKKVVGEGEKRRAVVTSQQQQQQQKHHDEVREEEQQQQQAGSNEIHDPGALRLATASQSHDAAETTTSP</sequence>
<dbReference type="Gene3D" id="3.20.20.80">
    <property type="entry name" value="Glycosidases"/>
    <property type="match status" value="1"/>
</dbReference>
<dbReference type="GO" id="GO:0008843">
    <property type="term" value="F:endochitinase activity"/>
    <property type="evidence" value="ECO:0007669"/>
    <property type="project" value="UniProtKB-EC"/>
</dbReference>
<feature type="compositionally biased region" description="Gly residues" evidence="3">
    <location>
        <begin position="627"/>
        <end position="637"/>
    </location>
</feature>
<evidence type="ECO:0000256" key="3">
    <source>
        <dbReference type="SAM" id="MobiDB-lite"/>
    </source>
</evidence>
<dbReference type="InterPro" id="IPR017853">
    <property type="entry name" value="GH"/>
</dbReference>
<dbReference type="PANTHER" id="PTHR11177:SF228">
    <property type="entry name" value="CHITINASE"/>
    <property type="match status" value="1"/>
</dbReference>
<keyword evidence="5" id="KW-0378">Hydrolase</keyword>
<comment type="similarity">
    <text evidence="1">Belongs to the glycosyl hydrolase 18 family. Chitinase class V subfamily.</text>
</comment>
<feature type="compositionally biased region" description="Low complexity" evidence="3">
    <location>
        <begin position="515"/>
        <end position="532"/>
    </location>
</feature>
<dbReference type="PANTHER" id="PTHR11177">
    <property type="entry name" value="CHITINASE"/>
    <property type="match status" value="1"/>
</dbReference>
<dbReference type="SUPFAM" id="SSF51445">
    <property type="entry name" value="(Trans)glycosidases"/>
    <property type="match status" value="1"/>
</dbReference>
<protein>
    <recommendedName>
        <fullName evidence="2">chitinase</fullName>
        <ecNumber evidence="2">3.2.1.14</ecNumber>
    </recommendedName>
</protein>
<dbReference type="InterPro" id="IPR011583">
    <property type="entry name" value="Chitinase_II/V-like_cat"/>
</dbReference>
<accession>A0A097F8Q9</accession>
<dbReference type="GO" id="GO:0008061">
    <property type="term" value="F:chitin binding"/>
    <property type="evidence" value="ECO:0007669"/>
    <property type="project" value="InterPro"/>
</dbReference>
<evidence type="ECO:0000256" key="1">
    <source>
        <dbReference type="ARBA" id="ARBA00008682"/>
    </source>
</evidence>
<evidence type="ECO:0000313" key="5">
    <source>
        <dbReference type="EMBL" id="AIT18925.1"/>
    </source>
</evidence>
<feature type="compositionally biased region" description="Low complexity" evidence="3">
    <location>
        <begin position="574"/>
        <end position="586"/>
    </location>
</feature>
<dbReference type="GO" id="GO:0005975">
    <property type="term" value="P:carbohydrate metabolic process"/>
    <property type="evidence" value="ECO:0007669"/>
    <property type="project" value="InterPro"/>
</dbReference>
<feature type="region of interest" description="Disordered" evidence="3">
    <location>
        <begin position="377"/>
        <end position="457"/>
    </location>
</feature>
<dbReference type="Pfam" id="PF00704">
    <property type="entry name" value="Glyco_hydro_18"/>
    <property type="match status" value="1"/>
</dbReference>
<feature type="compositionally biased region" description="Low complexity" evidence="3">
    <location>
        <begin position="612"/>
        <end position="626"/>
    </location>
</feature>
<dbReference type="EMBL" id="KM221026">
    <property type="protein sequence ID" value="AIT18925.1"/>
    <property type="molecule type" value="mRNA"/>
</dbReference>
<gene>
    <name evidence="5" type="primary">GH18-1</name>
</gene>
<dbReference type="SMART" id="SM00636">
    <property type="entry name" value="Glyco_18"/>
    <property type="match status" value="1"/>
</dbReference>